<dbReference type="OrthoDB" id="241136at2157"/>
<organism evidence="2 3">
    <name type="scientific">Halonotius pteroides</name>
    <dbReference type="NCBI Taxonomy" id="268735"/>
    <lineage>
        <taxon>Archaea</taxon>
        <taxon>Methanobacteriati</taxon>
        <taxon>Methanobacteriota</taxon>
        <taxon>Stenosarchaea group</taxon>
        <taxon>Halobacteria</taxon>
        <taxon>Halobacteriales</taxon>
        <taxon>Haloferacaceae</taxon>
        <taxon>Halonotius</taxon>
    </lineage>
</organism>
<evidence type="ECO:0000256" key="1">
    <source>
        <dbReference type="SAM" id="MobiDB-lite"/>
    </source>
</evidence>
<protein>
    <submittedName>
        <fullName evidence="2">Uncharacterized protein</fullName>
    </submittedName>
</protein>
<keyword evidence="3" id="KW-1185">Reference proteome</keyword>
<name>A0A3A6QS87_9EURY</name>
<reference evidence="2 3" key="1">
    <citation type="submission" date="2018-06" db="EMBL/GenBank/DDBJ databases">
        <title>Halonotius sp. F13-13 a new haloarchaeeon isolated from a solar saltern from Isla Cristina, Huelva, Spain.</title>
        <authorList>
            <person name="Duran-Viseras A."/>
            <person name="Sanchez-Porro C."/>
            <person name="Ventosa A."/>
        </authorList>
    </citation>
    <scope>NUCLEOTIDE SEQUENCE [LARGE SCALE GENOMIC DNA]</scope>
    <source>
        <strain evidence="2 3">CECT 7525</strain>
    </source>
</reference>
<feature type="compositionally biased region" description="Basic and acidic residues" evidence="1">
    <location>
        <begin position="364"/>
        <end position="377"/>
    </location>
</feature>
<dbReference type="AlphaFoldDB" id="A0A3A6QS87"/>
<proteinExistence type="predicted"/>
<dbReference type="Proteomes" id="UP000281564">
    <property type="component" value="Unassembled WGS sequence"/>
</dbReference>
<dbReference type="RefSeq" id="WP_120082496.1">
    <property type="nucleotide sequence ID" value="NZ_QMDW01000001.1"/>
</dbReference>
<feature type="region of interest" description="Disordered" evidence="1">
    <location>
        <begin position="350"/>
        <end position="377"/>
    </location>
</feature>
<gene>
    <name evidence="2" type="ORF">DP106_00210</name>
</gene>
<accession>A0A3A6QS87</accession>
<comment type="caution">
    <text evidence="2">The sequence shown here is derived from an EMBL/GenBank/DDBJ whole genome shotgun (WGS) entry which is preliminary data.</text>
</comment>
<evidence type="ECO:0000313" key="2">
    <source>
        <dbReference type="EMBL" id="RJX51780.1"/>
    </source>
</evidence>
<sequence>MDGEALIASRTGAITRGLPALVAARGYENVKRVVTNRPEHKKYDLPPATLGQVVDVVERTEDAYIVVDGDLHPGQMLDLRARLPAATVRDRKGAVWERLRGANRVADVRFELRQCRIERLAAARVDRDAAASSPGGSSGRRADLERRRDELRAQFERFRQAAGERVANGYRNVDGHVVFVGRPGTATTDCWTALTGTDAPTPAGRPARAKTATADIGPHTVAVTETPGIPGDGAVPAYVEAVAAGTLEAIERADLVVGVGAGTGSLVESLSDQTDAACRQCSDIDEIRDTVLGTLDTVAYRLRLPYGDATHALVAELHDDALVREVAYDDDVVVRVEVSAAAADTLTRRVDDIGGGTGPADPRWGPKEVDTARDDTP</sequence>
<dbReference type="EMBL" id="QMDW01000001">
    <property type="protein sequence ID" value="RJX51780.1"/>
    <property type="molecule type" value="Genomic_DNA"/>
</dbReference>
<feature type="region of interest" description="Disordered" evidence="1">
    <location>
        <begin position="126"/>
        <end position="146"/>
    </location>
</feature>
<evidence type="ECO:0000313" key="3">
    <source>
        <dbReference type="Proteomes" id="UP000281564"/>
    </source>
</evidence>